<feature type="region of interest" description="Disordered" evidence="1">
    <location>
        <begin position="1"/>
        <end position="21"/>
    </location>
</feature>
<accession>A0A0L0FC05</accession>
<protein>
    <submittedName>
        <fullName evidence="2">Uncharacterized protein</fullName>
    </submittedName>
</protein>
<feature type="compositionally biased region" description="Polar residues" evidence="1">
    <location>
        <begin position="1"/>
        <end position="11"/>
    </location>
</feature>
<dbReference type="RefSeq" id="XP_014147928.1">
    <property type="nucleotide sequence ID" value="XM_014292453.1"/>
</dbReference>
<evidence type="ECO:0000313" key="3">
    <source>
        <dbReference type="Proteomes" id="UP000054560"/>
    </source>
</evidence>
<feature type="region of interest" description="Disordered" evidence="1">
    <location>
        <begin position="157"/>
        <end position="180"/>
    </location>
</feature>
<dbReference type="EMBL" id="KQ244858">
    <property type="protein sequence ID" value="KNC74026.1"/>
    <property type="molecule type" value="Genomic_DNA"/>
</dbReference>
<dbReference type="Proteomes" id="UP000054560">
    <property type="component" value="Unassembled WGS sequence"/>
</dbReference>
<gene>
    <name evidence="2" type="ORF">SARC_13416</name>
</gene>
<dbReference type="AlphaFoldDB" id="A0A0L0FC05"/>
<evidence type="ECO:0000313" key="2">
    <source>
        <dbReference type="EMBL" id="KNC74026.1"/>
    </source>
</evidence>
<sequence>MEPSPQSTSLPGNGDAASAFDTSTGESMMQTNVAGNTESARLDANSNTIMNIAPATAHGQSLQPNAFLNTNNEQLQYLNTQTINNSSPQTLDGGHLRASQTGDGFASPIQINLNSNNMDVGSSKDMAVNMNMDSMTNGDVNAGVNLGNNANANTGLLNEGQPRADNLKSSHEYTNTDAGVGSASGDANLYGLEKTQVDEQKELTRLLALMDDYTPTV</sequence>
<proteinExistence type="predicted"/>
<dbReference type="GeneID" id="25913920"/>
<reference evidence="2 3" key="1">
    <citation type="submission" date="2011-02" db="EMBL/GenBank/DDBJ databases">
        <title>The Genome Sequence of Sphaeroforma arctica JP610.</title>
        <authorList>
            <consortium name="The Broad Institute Genome Sequencing Platform"/>
            <person name="Russ C."/>
            <person name="Cuomo C."/>
            <person name="Young S.K."/>
            <person name="Zeng Q."/>
            <person name="Gargeya S."/>
            <person name="Alvarado L."/>
            <person name="Berlin A."/>
            <person name="Chapman S.B."/>
            <person name="Chen Z."/>
            <person name="Freedman E."/>
            <person name="Gellesch M."/>
            <person name="Goldberg J."/>
            <person name="Griggs A."/>
            <person name="Gujja S."/>
            <person name="Heilman E."/>
            <person name="Heiman D."/>
            <person name="Howarth C."/>
            <person name="Mehta T."/>
            <person name="Neiman D."/>
            <person name="Pearson M."/>
            <person name="Roberts A."/>
            <person name="Saif S."/>
            <person name="Shea T."/>
            <person name="Shenoy N."/>
            <person name="Sisk P."/>
            <person name="Stolte C."/>
            <person name="Sykes S."/>
            <person name="White J."/>
            <person name="Yandava C."/>
            <person name="Burger G."/>
            <person name="Gray M.W."/>
            <person name="Holland P.W.H."/>
            <person name="King N."/>
            <person name="Lang F.B.F."/>
            <person name="Roger A.J."/>
            <person name="Ruiz-Trillo I."/>
            <person name="Haas B."/>
            <person name="Nusbaum C."/>
            <person name="Birren B."/>
        </authorList>
    </citation>
    <scope>NUCLEOTIDE SEQUENCE [LARGE SCALE GENOMIC DNA]</scope>
    <source>
        <strain evidence="2 3">JP610</strain>
    </source>
</reference>
<name>A0A0L0FC05_9EUKA</name>
<organism evidence="2 3">
    <name type="scientific">Sphaeroforma arctica JP610</name>
    <dbReference type="NCBI Taxonomy" id="667725"/>
    <lineage>
        <taxon>Eukaryota</taxon>
        <taxon>Ichthyosporea</taxon>
        <taxon>Ichthyophonida</taxon>
        <taxon>Sphaeroforma</taxon>
    </lineage>
</organism>
<keyword evidence="3" id="KW-1185">Reference proteome</keyword>
<evidence type="ECO:0000256" key="1">
    <source>
        <dbReference type="SAM" id="MobiDB-lite"/>
    </source>
</evidence>